<sequence length="126" mass="13153">MTMDEGGGSRERGGERGGGGVSAQETAGCVWEGEGGIINLMGLANTDGTPKFLRVRGAVGSSPWFYSYNPCFAFSEGTCQGVAVCQTDETGSMYFNCGDMSSAQLGTDDGKPAVVYHSKATTDIER</sequence>
<keyword evidence="3" id="KW-1185">Reference proteome</keyword>
<protein>
    <submittedName>
        <fullName evidence="2">Uncharacterized protein</fullName>
    </submittedName>
</protein>
<dbReference type="Gene3D" id="2.70.130.10">
    <property type="entry name" value="Mannose-6-phosphate receptor binding domain"/>
    <property type="match status" value="1"/>
</dbReference>
<feature type="region of interest" description="Disordered" evidence="1">
    <location>
        <begin position="1"/>
        <end position="25"/>
    </location>
</feature>
<evidence type="ECO:0000256" key="1">
    <source>
        <dbReference type="SAM" id="MobiDB-lite"/>
    </source>
</evidence>
<dbReference type="EMBL" id="JBAMIC010000003">
    <property type="protein sequence ID" value="KAK7110612.1"/>
    <property type="molecule type" value="Genomic_DNA"/>
</dbReference>
<comment type="caution">
    <text evidence="2">The sequence shown here is derived from an EMBL/GenBank/DDBJ whole genome shotgun (WGS) entry which is preliminary data.</text>
</comment>
<name>A0AAN9GJC0_9CAEN</name>
<accession>A0AAN9GJC0</accession>
<proteinExistence type="predicted"/>
<dbReference type="InterPro" id="IPR009011">
    <property type="entry name" value="Man6P_isomerase_rcpt-bd_dom_sf"/>
</dbReference>
<evidence type="ECO:0000313" key="2">
    <source>
        <dbReference type="EMBL" id="KAK7110612.1"/>
    </source>
</evidence>
<gene>
    <name evidence="2" type="ORF">V1264_014453</name>
</gene>
<dbReference type="SUPFAM" id="SSF50911">
    <property type="entry name" value="Mannose 6-phosphate receptor domain"/>
    <property type="match status" value="1"/>
</dbReference>
<reference evidence="2 3" key="1">
    <citation type="submission" date="2024-02" db="EMBL/GenBank/DDBJ databases">
        <title>Chromosome-scale genome assembly of the rough periwinkle Littorina saxatilis.</title>
        <authorList>
            <person name="De Jode A."/>
            <person name="Faria R."/>
            <person name="Formenti G."/>
            <person name="Sims Y."/>
            <person name="Smith T.P."/>
            <person name="Tracey A."/>
            <person name="Wood J.M.D."/>
            <person name="Zagrodzka Z.B."/>
            <person name="Johannesson K."/>
            <person name="Butlin R.K."/>
            <person name="Leder E.H."/>
        </authorList>
    </citation>
    <scope>NUCLEOTIDE SEQUENCE [LARGE SCALE GENOMIC DNA]</scope>
    <source>
        <strain evidence="2">Snail1</strain>
        <tissue evidence="2">Muscle</tissue>
    </source>
</reference>
<dbReference type="AlphaFoldDB" id="A0AAN9GJC0"/>
<dbReference type="Proteomes" id="UP001374579">
    <property type="component" value="Unassembled WGS sequence"/>
</dbReference>
<evidence type="ECO:0000313" key="3">
    <source>
        <dbReference type="Proteomes" id="UP001374579"/>
    </source>
</evidence>
<organism evidence="2 3">
    <name type="scientific">Littorina saxatilis</name>
    <dbReference type="NCBI Taxonomy" id="31220"/>
    <lineage>
        <taxon>Eukaryota</taxon>
        <taxon>Metazoa</taxon>
        <taxon>Spiralia</taxon>
        <taxon>Lophotrochozoa</taxon>
        <taxon>Mollusca</taxon>
        <taxon>Gastropoda</taxon>
        <taxon>Caenogastropoda</taxon>
        <taxon>Littorinimorpha</taxon>
        <taxon>Littorinoidea</taxon>
        <taxon>Littorinidae</taxon>
        <taxon>Littorina</taxon>
    </lineage>
</organism>